<keyword evidence="1" id="KW-0812">Transmembrane</keyword>
<reference evidence="2" key="1">
    <citation type="submission" date="2020-05" db="UniProtKB">
        <authorList>
            <consortium name="EnsemblMetazoa"/>
        </authorList>
    </citation>
    <scope>IDENTIFICATION</scope>
    <source>
        <strain evidence="2">TTRI</strain>
    </source>
</reference>
<keyword evidence="1" id="KW-1133">Transmembrane helix</keyword>
<protein>
    <recommendedName>
        <fullName evidence="4">AAA+ ATPase domain-containing protein</fullName>
    </recommendedName>
</protein>
<dbReference type="SUPFAM" id="SSF52540">
    <property type="entry name" value="P-loop containing nucleoside triphosphate hydrolases"/>
    <property type="match status" value="1"/>
</dbReference>
<proteinExistence type="predicted"/>
<dbReference type="Gene3D" id="3.40.50.300">
    <property type="entry name" value="P-loop containing nucleotide triphosphate hydrolases"/>
    <property type="match status" value="1"/>
</dbReference>
<dbReference type="EnsemblMetazoa" id="GAUT049935-RA">
    <property type="protein sequence ID" value="GAUT049935-PA"/>
    <property type="gene ID" value="GAUT049935"/>
</dbReference>
<dbReference type="Proteomes" id="UP000078200">
    <property type="component" value="Unassembled WGS sequence"/>
</dbReference>
<dbReference type="VEuPathDB" id="VectorBase:GAUT049935"/>
<evidence type="ECO:0000256" key="1">
    <source>
        <dbReference type="SAM" id="Phobius"/>
    </source>
</evidence>
<evidence type="ECO:0000313" key="3">
    <source>
        <dbReference type="Proteomes" id="UP000078200"/>
    </source>
</evidence>
<sequence>MNIRVQDIEDVGSGCEAVPKDFSHGSLRRLVTSEVSLDFKRRHKKKCLFFIGVVVAVILCVFTKQFQPKSTAALIRDFSQCYRKHYDEIFYGKRNYCDSDEWFDSGKILKNIREENIIHQDRVLQQLEVALRNGKDLNVVALVGPVGVGKSLVLSSLATNFPWPENVHTYAWNTYVRDDSKKFRTLSLILERLSDCGCNLLIIENLKPSDHDLVKMVNELIQQIVNGKKRLIIFYVFNLNWMRDEHLVVEQREFLMKSLPVNHVISFNPFTKVELRECVHREMILEKVHLIPEDLEDIIETIDVTHSGCKNVNAKVLMYGIRR</sequence>
<organism evidence="2 3">
    <name type="scientific">Glossina austeni</name>
    <name type="common">Savannah tsetse fly</name>
    <dbReference type="NCBI Taxonomy" id="7395"/>
    <lineage>
        <taxon>Eukaryota</taxon>
        <taxon>Metazoa</taxon>
        <taxon>Ecdysozoa</taxon>
        <taxon>Arthropoda</taxon>
        <taxon>Hexapoda</taxon>
        <taxon>Insecta</taxon>
        <taxon>Pterygota</taxon>
        <taxon>Neoptera</taxon>
        <taxon>Endopterygota</taxon>
        <taxon>Diptera</taxon>
        <taxon>Brachycera</taxon>
        <taxon>Muscomorpha</taxon>
        <taxon>Hippoboscoidea</taxon>
        <taxon>Glossinidae</taxon>
        <taxon>Glossina</taxon>
    </lineage>
</organism>
<dbReference type="AlphaFoldDB" id="A0A1A9VWH0"/>
<accession>A0A1A9VWH0</accession>
<evidence type="ECO:0000313" key="2">
    <source>
        <dbReference type="EnsemblMetazoa" id="GAUT049935-PA"/>
    </source>
</evidence>
<name>A0A1A9VWH0_GLOAU</name>
<evidence type="ECO:0008006" key="4">
    <source>
        <dbReference type="Google" id="ProtNLM"/>
    </source>
</evidence>
<keyword evidence="3" id="KW-1185">Reference proteome</keyword>
<dbReference type="InterPro" id="IPR027417">
    <property type="entry name" value="P-loop_NTPase"/>
</dbReference>
<keyword evidence="1" id="KW-0472">Membrane</keyword>
<feature type="transmembrane region" description="Helical" evidence="1">
    <location>
        <begin position="47"/>
        <end position="66"/>
    </location>
</feature>